<dbReference type="Proteomes" id="UP000192575">
    <property type="component" value="Unassembled WGS sequence"/>
</dbReference>
<keyword evidence="1" id="KW-0472">Membrane</keyword>
<dbReference type="EMBL" id="NBEF01000033">
    <property type="protein sequence ID" value="OQQ89344.1"/>
    <property type="molecule type" value="Genomic_DNA"/>
</dbReference>
<feature type="transmembrane region" description="Helical" evidence="1">
    <location>
        <begin position="44"/>
        <end position="64"/>
    </location>
</feature>
<reference evidence="6 7" key="2">
    <citation type="submission" date="2019-11" db="EMBL/GenBank/DDBJ databases">
        <title>Draft Genome Sequence of Plant Growth-Promoting Rhizosphere-Associated Bacteria.</title>
        <authorList>
            <person name="Vasilyev I.Y."/>
            <person name="Radchenko V."/>
            <person name="Ilnitskaya E.V."/>
        </authorList>
    </citation>
    <scope>NUCLEOTIDE SEQUENCE [LARGE SCALE GENOMIC DNA]</scope>
    <source>
        <strain evidence="3 7">VRA_01-1sq_f</strain>
        <strain evidence="2 6">VRA_1sq_f</strain>
    </source>
</reference>
<evidence type="ECO:0000313" key="4">
    <source>
        <dbReference type="EMBL" id="OQQ89344.1"/>
    </source>
</evidence>
<evidence type="ECO:0000313" key="3">
    <source>
        <dbReference type="EMBL" id="MSE07178.1"/>
    </source>
</evidence>
<dbReference type="EMBL" id="WKKZ01000001">
    <property type="protein sequence ID" value="MSE04301.1"/>
    <property type="molecule type" value="Genomic_DNA"/>
</dbReference>
<keyword evidence="1" id="KW-1133">Transmembrane helix</keyword>
<evidence type="ECO:0000313" key="2">
    <source>
        <dbReference type="EMBL" id="MSE04301.1"/>
    </source>
</evidence>
<dbReference type="Proteomes" id="UP000437575">
    <property type="component" value="Unassembled WGS sequence"/>
</dbReference>
<protein>
    <submittedName>
        <fullName evidence="4">Uncharacterized protein</fullName>
    </submittedName>
</protein>
<organism evidence="4 5">
    <name type="scientific">Ligilactobacillus salivarius</name>
    <dbReference type="NCBI Taxonomy" id="1624"/>
    <lineage>
        <taxon>Bacteria</taxon>
        <taxon>Bacillati</taxon>
        <taxon>Bacillota</taxon>
        <taxon>Bacilli</taxon>
        <taxon>Lactobacillales</taxon>
        <taxon>Lactobacillaceae</taxon>
        <taxon>Ligilactobacillus</taxon>
    </lineage>
</organism>
<comment type="caution">
    <text evidence="4">The sequence shown here is derived from an EMBL/GenBank/DDBJ whole genome shotgun (WGS) entry which is preliminary data.</text>
</comment>
<evidence type="ECO:0000313" key="6">
    <source>
        <dbReference type="Proteomes" id="UP000437575"/>
    </source>
</evidence>
<reference evidence="4 5" key="1">
    <citation type="submission" date="2017-03" db="EMBL/GenBank/DDBJ databases">
        <title>Phylogenomics and comparative genomics of Lactobacillus salivarius, a mammalian gut commensal.</title>
        <authorList>
            <person name="Harris H.M."/>
        </authorList>
    </citation>
    <scope>NUCLEOTIDE SEQUENCE [LARGE SCALE GENOMIC DNA]</scope>
    <source>
        <strain evidence="4 5">JCM 1047</strain>
    </source>
</reference>
<sequence>MYTLINWLRKRINTNKETKSDKVKNTKKAKFYRPKYKVPADVKLHWIMPIIFAVSVLLILISGIKIHKNIAVYKAKVLASSMSYGSELPLWGGTTNAKLTLGNTVLSKDGKTLAVEVKYDDIARNTLSSFGKNYRLRLVVTDKNKMPDAVIKYGMFSTDGSGVLTVHSKHGFKNQAFIVMLVDRGYLVSTNALTTDGDTYTDDDLDKSITAQLADADANDNSSSSKKDDKNVPPIFYMRLNAHNARRSKTNWSNDREIVRSLFIDRNIKEKQKDINKNLKKIEQGNNTIKEMEQRLKENPDDQTAQKQLPILKNSVSTLQAAVDSQQKSVDKLKNSVIRKNILEPKETTYKRYLVDTLDIKRR</sequence>
<dbReference type="AlphaFoldDB" id="A0A1V9R8D5"/>
<dbReference type="EMBL" id="WKKX01000003">
    <property type="protein sequence ID" value="MSE07178.1"/>
    <property type="molecule type" value="Genomic_DNA"/>
</dbReference>
<evidence type="ECO:0000313" key="7">
    <source>
        <dbReference type="Proteomes" id="UP000467635"/>
    </source>
</evidence>
<keyword evidence="1" id="KW-0812">Transmembrane</keyword>
<name>A0A1V9R8D5_9LACO</name>
<evidence type="ECO:0000256" key="1">
    <source>
        <dbReference type="SAM" id="Phobius"/>
    </source>
</evidence>
<accession>A0A1V9R8D5</accession>
<dbReference type="RefSeq" id="WP_081535366.1">
    <property type="nucleotide sequence ID" value="NZ_NBEF01000033.1"/>
</dbReference>
<evidence type="ECO:0000313" key="5">
    <source>
        <dbReference type="Proteomes" id="UP000192575"/>
    </source>
</evidence>
<dbReference type="Proteomes" id="UP000467635">
    <property type="component" value="Unassembled WGS sequence"/>
</dbReference>
<gene>
    <name evidence="4" type="ORF">B6U56_09285</name>
    <name evidence="3" type="ORF">GKC33_00155</name>
    <name evidence="2" type="ORF">GKC34_00205</name>
</gene>
<proteinExistence type="predicted"/>